<dbReference type="PANTHER" id="PTHR11731">
    <property type="entry name" value="PROTEASE FAMILY S9B,C DIPEPTIDYL-PEPTIDASE IV-RELATED"/>
    <property type="match status" value="1"/>
</dbReference>
<dbReference type="InterPro" id="IPR001375">
    <property type="entry name" value="Peptidase_S9_cat"/>
</dbReference>
<reference evidence="6" key="1">
    <citation type="submission" date="2022-03" db="EMBL/GenBank/DDBJ databases">
        <authorList>
            <person name="Sayadi A."/>
        </authorList>
    </citation>
    <scope>NUCLEOTIDE SEQUENCE</scope>
</reference>
<dbReference type="GO" id="GO:0008236">
    <property type="term" value="F:serine-type peptidase activity"/>
    <property type="evidence" value="ECO:0007669"/>
    <property type="project" value="InterPro"/>
</dbReference>
<dbReference type="PANTHER" id="PTHR11731:SF154">
    <property type="entry name" value="VENOM DIPEPTIDYL PEPTIDASE 4-LIKE PROTEIN"/>
    <property type="match status" value="1"/>
</dbReference>
<evidence type="ECO:0000313" key="7">
    <source>
        <dbReference type="Proteomes" id="UP001152888"/>
    </source>
</evidence>
<gene>
    <name evidence="6" type="ORF">ACAOBT_LOCUS6508</name>
</gene>
<evidence type="ECO:0000259" key="5">
    <source>
        <dbReference type="Pfam" id="PF00930"/>
    </source>
</evidence>
<evidence type="ECO:0000259" key="4">
    <source>
        <dbReference type="Pfam" id="PF00326"/>
    </source>
</evidence>
<dbReference type="SUPFAM" id="SSF82171">
    <property type="entry name" value="DPP6 N-terminal domain-like"/>
    <property type="match status" value="1"/>
</dbReference>
<name>A0A9P0P024_ACAOB</name>
<dbReference type="EMBL" id="CAKOFQ010006728">
    <property type="protein sequence ID" value="CAH1965778.1"/>
    <property type="molecule type" value="Genomic_DNA"/>
</dbReference>
<comment type="similarity">
    <text evidence="1">Belongs to the peptidase S9B family. DPPIV subfamily.</text>
</comment>
<organism evidence="6 7">
    <name type="scientific">Acanthoscelides obtectus</name>
    <name type="common">Bean weevil</name>
    <name type="synonym">Bruchus obtectus</name>
    <dbReference type="NCBI Taxonomy" id="200917"/>
    <lineage>
        <taxon>Eukaryota</taxon>
        <taxon>Metazoa</taxon>
        <taxon>Ecdysozoa</taxon>
        <taxon>Arthropoda</taxon>
        <taxon>Hexapoda</taxon>
        <taxon>Insecta</taxon>
        <taxon>Pterygota</taxon>
        <taxon>Neoptera</taxon>
        <taxon>Endopterygota</taxon>
        <taxon>Coleoptera</taxon>
        <taxon>Polyphaga</taxon>
        <taxon>Cucujiformia</taxon>
        <taxon>Chrysomeloidea</taxon>
        <taxon>Chrysomelidae</taxon>
        <taxon>Bruchinae</taxon>
        <taxon>Bruchini</taxon>
        <taxon>Acanthoscelides</taxon>
    </lineage>
</organism>
<feature type="domain" description="Dipeptidylpeptidase IV N-terminal" evidence="5">
    <location>
        <begin position="111"/>
        <end position="474"/>
    </location>
</feature>
<evidence type="ECO:0000256" key="2">
    <source>
        <dbReference type="ARBA" id="ARBA00023180"/>
    </source>
</evidence>
<proteinExistence type="inferred from homology"/>
<dbReference type="GO" id="GO:0005886">
    <property type="term" value="C:plasma membrane"/>
    <property type="evidence" value="ECO:0007669"/>
    <property type="project" value="TreeGrafter"/>
</dbReference>
<dbReference type="FunFam" id="3.40.50.1820:FF:000003">
    <property type="entry name" value="Dipeptidyl peptidase 4"/>
    <property type="match status" value="1"/>
</dbReference>
<dbReference type="AlphaFoldDB" id="A0A9P0P024"/>
<evidence type="ECO:0000313" key="6">
    <source>
        <dbReference type="EMBL" id="CAH1965778.1"/>
    </source>
</evidence>
<accession>A0A9P0P024</accession>
<evidence type="ECO:0000256" key="1">
    <source>
        <dbReference type="ARBA" id="ARBA00010036"/>
    </source>
</evidence>
<dbReference type="InterPro" id="IPR050278">
    <property type="entry name" value="Serine_Prot_S9B/DPPIV"/>
</dbReference>
<protein>
    <recommendedName>
        <fullName evidence="3">Venom dipeptidyl peptidase 4</fullName>
    </recommendedName>
</protein>
<dbReference type="GO" id="GO:0006508">
    <property type="term" value="P:proteolysis"/>
    <property type="evidence" value="ECO:0007669"/>
    <property type="project" value="InterPro"/>
</dbReference>
<dbReference type="GO" id="GO:0008239">
    <property type="term" value="F:dipeptidyl-peptidase activity"/>
    <property type="evidence" value="ECO:0007669"/>
    <property type="project" value="TreeGrafter"/>
</dbReference>
<keyword evidence="2" id="KW-0325">Glycoprotein</keyword>
<dbReference type="Gene3D" id="3.40.50.1820">
    <property type="entry name" value="alpha/beta hydrolase"/>
    <property type="match status" value="1"/>
</dbReference>
<comment type="caution">
    <text evidence="6">The sequence shown here is derived from an EMBL/GenBank/DDBJ whole genome shotgun (WGS) entry which is preliminary data.</text>
</comment>
<sequence length="785" mass="90400">MSSAIGRPGSALITVAGIFFTKFAIFANARLILDNVSVDVDFDKEPFELDEVVNGVFTPKGWNSTWISETAFIHKNEDGDVFKHDMQRKTSKLLLQSKVLQKYPGAIIYLSKDEKFFLFRYNITRVYRYSALSQYKLYEIDTGQTYDLDNLNKLQIAQFGSVGHSVVYVRENNIYYIPTISDIQKPIQITNFGVPLLIYCGVPDWIYEEEVLESASAMWFSPNATYLAFGTFYDENVTFFSYIQYGEPGEQQYPTVKSIKYPKAGSPNPIAVVYVYNFYTGRLVELQLPSDVDNKNKNDYILFGLSWISETEVVMVSSNRVQNESFTVRCTVEGVCKMEDHQVEHQGWIEPKLPVYSKNGTLKVEILPEEEADDRYFHIVFTDLEQGTRKRLTYGRTTALKIHGWDEEEGLIYYEATVINRPRRQHVYAVNLDAEVRCLTCSMVVEGQKCTFATAFFAKTFKYYTKECQGPKAPLVVIENADDPFDYLLWEDNEDLRAKLATKWVPEPKYLSVPIQGKDGNNFTATVEILIPPTLGLPSRKKLPAVVETYAGPNTNKVLERYNIDLATYLVSNREYVHIRIDGRGSGRDGLNKMFQMYRRLGTVEIEDQIQVTKYLQQKLKFIDKRKIGIWGWSYGGFTSSWVLAKDSTKVFNFAIAVAPVTNFLLYDTMYTERFMGLPTSEDNEIGYNSTDLTRIVENFRGRRYFLIHGNADDNVHYQNSMLLSRALELEDIDFKQVSYPDENHALIYVRPHLDHTIDKYIARCFGVYEPPITSYNNDNDTFTE</sequence>
<dbReference type="Gene3D" id="2.140.10.30">
    <property type="entry name" value="Dipeptidylpeptidase IV, N-terminal domain"/>
    <property type="match status" value="1"/>
</dbReference>
<keyword evidence="7" id="KW-1185">Reference proteome</keyword>
<dbReference type="InterPro" id="IPR002469">
    <property type="entry name" value="Peptidase_S9B_N"/>
</dbReference>
<dbReference type="OrthoDB" id="16520at2759"/>
<dbReference type="Pfam" id="PF00326">
    <property type="entry name" value="Peptidase_S9"/>
    <property type="match status" value="1"/>
</dbReference>
<feature type="domain" description="Peptidase S9 prolyl oligopeptidase catalytic" evidence="4">
    <location>
        <begin position="565"/>
        <end position="767"/>
    </location>
</feature>
<dbReference type="Proteomes" id="UP001152888">
    <property type="component" value="Unassembled WGS sequence"/>
</dbReference>
<dbReference type="Pfam" id="PF00930">
    <property type="entry name" value="DPPIV_N"/>
    <property type="match status" value="1"/>
</dbReference>
<dbReference type="InterPro" id="IPR029058">
    <property type="entry name" value="AB_hydrolase_fold"/>
</dbReference>
<evidence type="ECO:0000256" key="3">
    <source>
        <dbReference type="ARBA" id="ARBA00072929"/>
    </source>
</evidence>
<dbReference type="SUPFAM" id="SSF53474">
    <property type="entry name" value="alpha/beta-Hydrolases"/>
    <property type="match status" value="1"/>
</dbReference>